<dbReference type="AlphaFoldDB" id="A0ABD3JAB2"/>
<evidence type="ECO:0000256" key="1">
    <source>
        <dbReference type="ARBA" id="ARBA00022676"/>
    </source>
</evidence>
<dbReference type="PANTHER" id="PTHR48046">
    <property type="entry name" value="UDP-GLYCOSYLTRANSFERASE 72E1"/>
    <property type="match status" value="1"/>
</dbReference>
<gene>
    <name evidence="2" type="ORF">ACJRO7_035959</name>
</gene>
<dbReference type="Proteomes" id="UP001634007">
    <property type="component" value="Unassembled WGS sequence"/>
</dbReference>
<dbReference type="GO" id="GO:0016757">
    <property type="term" value="F:glycosyltransferase activity"/>
    <property type="evidence" value="ECO:0007669"/>
    <property type="project" value="UniProtKB-KW"/>
</dbReference>
<keyword evidence="1" id="KW-0328">Glycosyltransferase</keyword>
<evidence type="ECO:0000313" key="3">
    <source>
        <dbReference type="Proteomes" id="UP001634007"/>
    </source>
</evidence>
<dbReference type="PANTHER" id="PTHR48046:SF7">
    <property type="entry name" value="UDP-GLYCOSYLTRANSFERASE 72E1"/>
    <property type="match status" value="1"/>
</dbReference>
<dbReference type="Gene3D" id="3.40.50.2000">
    <property type="entry name" value="Glycogen Phosphorylase B"/>
    <property type="match status" value="1"/>
</dbReference>
<keyword evidence="1" id="KW-0808">Transferase</keyword>
<reference evidence="2 3" key="1">
    <citation type="submission" date="2024-11" db="EMBL/GenBank/DDBJ databases">
        <title>Chromosome-level genome assembly of Eucalyptus globulus Labill. provides insights into its genome evolution.</title>
        <authorList>
            <person name="Li X."/>
        </authorList>
    </citation>
    <scope>NUCLEOTIDE SEQUENCE [LARGE SCALE GENOMIC DNA]</scope>
    <source>
        <strain evidence="2">CL2024</strain>
        <tissue evidence="2">Fresh tender leaves</tissue>
    </source>
</reference>
<name>A0ABD3JAB2_EUCGL</name>
<keyword evidence="3" id="KW-1185">Reference proteome</keyword>
<protein>
    <submittedName>
        <fullName evidence="2">Uncharacterized protein</fullName>
    </submittedName>
</protein>
<sequence length="112" mass="12738">MALLASPGMGHLIPVLELGQCFPVHHRFLVTIFVLPRDSSYQDLLNVVCLPLEDVSHLVMDSMAIVSQLVLMMRHAMPILFAEITPLKPRPSALMVNIFVRIRRPNKNRNRE</sequence>
<comment type="caution">
    <text evidence="2">The sequence shown here is derived from an EMBL/GenBank/DDBJ whole genome shotgun (WGS) entry which is preliminary data.</text>
</comment>
<proteinExistence type="predicted"/>
<dbReference type="EMBL" id="JBJKBG010000009">
    <property type="protein sequence ID" value="KAL3723869.1"/>
    <property type="molecule type" value="Genomic_DNA"/>
</dbReference>
<organism evidence="2 3">
    <name type="scientific">Eucalyptus globulus</name>
    <name type="common">Tasmanian blue gum</name>
    <dbReference type="NCBI Taxonomy" id="34317"/>
    <lineage>
        <taxon>Eukaryota</taxon>
        <taxon>Viridiplantae</taxon>
        <taxon>Streptophyta</taxon>
        <taxon>Embryophyta</taxon>
        <taxon>Tracheophyta</taxon>
        <taxon>Spermatophyta</taxon>
        <taxon>Magnoliopsida</taxon>
        <taxon>eudicotyledons</taxon>
        <taxon>Gunneridae</taxon>
        <taxon>Pentapetalae</taxon>
        <taxon>rosids</taxon>
        <taxon>malvids</taxon>
        <taxon>Myrtales</taxon>
        <taxon>Myrtaceae</taxon>
        <taxon>Myrtoideae</taxon>
        <taxon>Eucalypteae</taxon>
        <taxon>Eucalyptus</taxon>
    </lineage>
</organism>
<evidence type="ECO:0000313" key="2">
    <source>
        <dbReference type="EMBL" id="KAL3723869.1"/>
    </source>
</evidence>
<accession>A0ABD3JAB2</accession>